<evidence type="ECO:0000313" key="1">
    <source>
        <dbReference type="EMBL" id="KRZ80013.1"/>
    </source>
</evidence>
<dbReference type="AlphaFoldDB" id="A0A0V1N7R8"/>
<comment type="caution">
    <text evidence="1">The sequence shown here is derived from an EMBL/GenBank/DDBJ whole genome shotgun (WGS) entry which is preliminary data.</text>
</comment>
<reference evidence="1 2" key="1">
    <citation type="submission" date="2015-01" db="EMBL/GenBank/DDBJ databases">
        <title>Evolution of Trichinella species and genotypes.</title>
        <authorList>
            <person name="Korhonen P.K."/>
            <person name="Edoardo P."/>
            <person name="Giuseppe L.R."/>
            <person name="Gasser R.B."/>
        </authorList>
    </citation>
    <scope>NUCLEOTIDE SEQUENCE [LARGE SCALE GENOMIC DNA]</scope>
    <source>
        <strain evidence="1">ISS1980</strain>
    </source>
</reference>
<keyword evidence="2" id="KW-1185">Reference proteome</keyword>
<dbReference type="EMBL" id="JYDO01000004">
    <property type="protein sequence ID" value="KRZ80013.1"/>
    <property type="molecule type" value="Genomic_DNA"/>
</dbReference>
<organism evidence="1 2">
    <name type="scientific">Trichinella papuae</name>
    <dbReference type="NCBI Taxonomy" id="268474"/>
    <lineage>
        <taxon>Eukaryota</taxon>
        <taxon>Metazoa</taxon>
        <taxon>Ecdysozoa</taxon>
        <taxon>Nematoda</taxon>
        <taxon>Enoplea</taxon>
        <taxon>Dorylaimia</taxon>
        <taxon>Trichinellida</taxon>
        <taxon>Trichinellidae</taxon>
        <taxon>Trichinella</taxon>
    </lineage>
</organism>
<gene>
    <name evidence="1" type="ORF">T10_11092</name>
</gene>
<protein>
    <submittedName>
        <fullName evidence="1">Uncharacterized protein</fullName>
    </submittedName>
</protein>
<name>A0A0V1N7R8_9BILA</name>
<proteinExistence type="predicted"/>
<sequence>MDVQFVTILFDELSVRIEQMLHWKRPLVRIPLLVDLLICALMQKIFVREVNVLIYFGENLFAVTSIYTCNDVLCLGYSFVIVFSQIIVLLG</sequence>
<evidence type="ECO:0000313" key="2">
    <source>
        <dbReference type="Proteomes" id="UP000054843"/>
    </source>
</evidence>
<dbReference type="OrthoDB" id="5920748at2759"/>
<dbReference type="Proteomes" id="UP000054843">
    <property type="component" value="Unassembled WGS sequence"/>
</dbReference>
<accession>A0A0V1N7R8</accession>